<organism evidence="1 2">
    <name type="scientific">Tanacetum coccineum</name>
    <dbReference type="NCBI Taxonomy" id="301880"/>
    <lineage>
        <taxon>Eukaryota</taxon>
        <taxon>Viridiplantae</taxon>
        <taxon>Streptophyta</taxon>
        <taxon>Embryophyta</taxon>
        <taxon>Tracheophyta</taxon>
        <taxon>Spermatophyta</taxon>
        <taxon>Magnoliopsida</taxon>
        <taxon>eudicotyledons</taxon>
        <taxon>Gunneridae</taxon>
        <taxon>Pentapetalae</taxon>
        <taxon>asterids</taxon>
        <taxon>campanulids</taxon>
        <taxon>Asterales</taxon>
        <taxon>Asteraceae</taxon>
        <taxon>Asteroideae</taxon>
        <taxon>Anthemideae</taxon>
        <taxon>Anthemidinae</taxon>
        <taxon>Tanacetum</taxon>
    </lineage>
</organism>
<sequence>MNSVNLYILLFSNGFMESFIPRVDRSNFFPITVEFKAACTYNNLLLKVNVLPLKRRDAPPKFRHYKEPIAGEQEKDYQVKVFFICKRGPKDSDALEKEKKGLIFKVDFEKAYDSINWSFLLGIRNKMVFGVKWHKWVEVCLQSSRMSTLANGSPTTEFGLERGLNKIVNEAVEKEDYGLQVNYNKSKIYGIGENEVKLMDMAGWMGCGVEDFPFMYLGLLIGENMRQISAWNLDVEKFKSRLDDWKGKTMSFPEGESNIDQNGSRWLGIVLLFDVPCAFERENSRGDFRGRVKVYELGLLEAFMGIGDEMDGMGFKFTSSCRGVLGDGNDIRFRTDRWVDDSVSPYYSMLMLWAQAQF</sequence>
<dbReference type="PANTHER" id="PTHR33116">
    <property type="entry name" value="REVERSE TRANSCRIPTASE ZINC-BINDING DOMAIN-CONTAINING PROTEIN-RELATED-RELATED"/>
    <property type="match status" value="1"/>
</dbReference>
<comment type="caution">
    <text evidence="1">The sequence shown here is derived from an EMBL/GenBank/DDBJ whole genome shotgun (WGS) entry which is preliminary data.</text>
</comment>
<evidence type="ECO:0008006" key="3">
    <source>
        <dbReference type="Google" id="ProtNLM"/>
    </source>
</evidence>
<proteinExistence type="predicted"/>
<evidence type="ECO:0000313" key="1">
    <source>
        <dbReference type="EMBL" id="GJT14288.1"/>
    </source>
</evidence>
<dbReference type="Proteomes" id="UP001151760">
    <property type="component" value="Unassembled WGS sequence"/>
</dbReference>
<protein>
    <recommendedName>
        <fullName evidence="3">Reverse transcriptase domain-containing protein</fullName>
    </recommendedName>
</protein>
<evidence type="ECO:0000313" key="2">
    <source>
        <dbReference type="Proteomes" id="UP001151760"/>
    </source>
</evidence>
<reference evidence="1" key="2">
    <citation type="submission" date="2022-01" db="EMBL/GenBank/DDBJ databases">
        <authorList>
            <person name="Yamashiro T."/>
            <person name="Shiraishi A."/>
            <person name="Satake H."/>
            <person name="Nakayama K."/>
        </authorList>
    </citation>
    <scope>NUCLEOTIDE SEQUENCE</scope>
</reference>
<keyword evidence="2" id="KW-1185">Reference proteome</keyword>
<name>A0ABQ5BIA9_9ASTR</name>
<dbReference type="PANTHER" id="PTHR33116:SF81">
    <property type="entry name" value="RNA-DIRECTED DNA POLYMERASE"/>
    <property type="match status" value="1"/>
</dbReference>
<dbReference type="EMBL" id="BQNB010013301">
    <property type="protein sequence ID" value="GJT14288.1"/>
    <property type="molecule type" value="Genomic_DNA"/>
</dbReference>
<accession>A0ABQ5BIA9</accession>
<reference evidence="1" key="1">
    <citation type="journal article" date="2022" name="Int. J. Mol. Sci.">
        <title>Draft Genome of Tanacetum Coccineum: Genomic Comparison of Closely Related Tanacetum-Family Plants.</title>
        <authorList>
            <person name="Yamashiro T."/>
            <person name="Shiraishi A."/>
            <person name="Nakayama K."/>
            <person name="Satake H."/>
        </authorList>
    </citation>
    <scope>NUCLEOTIDE SEQUENCE</scope>
</reference>
<gene>
    <name evidence="1" type="ORF">Tco_0861330</name>
</gene>